<dbReference type="Gene3D" id="3.30.479.30">
    <property type="entry name" value="Band 7 domain"/>
    <property type="match status" value="1"/>
</dbReference>
<keyword evidence="5" id="KW-1185">Reference proteome</keyword>
<dbReference type="InterPro" id="IPR036013">
    <property type="entry name" value="Band_7/SPFH_dom_sf"/>
</dbReference>
<feature type="region of interest" description="Disordered" evidence="1">
    <location>
        <begin position="591"/>
        <end position="650"/>
    </location>
</feature>
<dbReference type="PANTHER" id="PTHR21315">
    <property type="entry name" value="APRATAXIN AND PNK-LIKE FACTOR-RELATED"/>
    <property type="match status" value="1"/>
</dbReference>
<feature type="compositionally biased region" description="Acidic residues" evidence="1">
    <location>
        <begin position="327"/>
        <end position="337"/>
    </location>
</feature>
<feature type="domain" description="PBZ-type" evidence="2">
    <location>
        <begin position="280"/>
        <end position="305"/>
    </location>
</feature>
<dbReference type="InterPro" id="IPR019406">
    <property type="entry name" value="APLF_PBZ"/>
</dbReference>
<feature type="domain" description="PBZ-type" evidence="2">
    <location>
        <begin position="103"/>
        <end position="128"/>
    </location>
</feature>
<evidence type="ECO:0000313" key="5">
    <source>
        <dbReference type="Proteomes" id="UP001642484"/>
    </source>
</evidence>
<proteinExistence type="predicted"/>
<evidence type="ECO:0000313" key="3">
    <source>
        <dbReference type="EMBL" id="CAK9052455.1"/>
    </source>
</evidence>
<protein>
    <recommendedName>
        <fullName evidence="2">PBZ-type domain-containing protein</fullName>
    </recommendedName>
</protein>
<evidence type="ECO:0000259" key="2">
    <source>
        <dbReference type="Pfam" id="PF10283"/>
    </source>
</evidence>
<name>A0ABP0N9H7_9DINO</name>
<reference evidence="4 5" key="1">
    <citation type="submission" date="2024-02" db="EMBL/GenBank/DDBJ databases">
        <authorList>
            <person name="Chen Y."/>
            <person name="Shah S."/>
            <person name="Dougan E. K."/>
            <person name="Thang M."/>
            <person name="Chan C."/>
        </authorList>
    </citation>
    <scope>NUCLEOTIDE SEQUENCE [LARGE SCALE GENOMIC DNA]</scope>
</reference>
<evidence type="ECO:0000256" key="1">
    <source>
        <dbReference type="SAM" id="MobiDB-lite"/>
    </source>
</evidence>
<dbReference type="EMBL" id="CAXAMN010018446">
    <property type="protein sequence ID" value="CAK9052455.1"/>
    <property type="molecule type" value="Genomic_DNA"/>
</dbReference>
<accession>A0ABP0N9H7</accession>
<dbReference type="Proteomes" id="UP001642484">
    <property type="component" value="Unassembled WGS sequence"/>
</dbReference>
<feature type="compositionally biased region" description="Acidic residues" evidence="1">
    <location>
        <begin position="345"/>
        <end position="355"/>
    </location>
</feature>
<feature type="compositionally biased region" description="Basic and acidic residues" evidence="1">
    <location>
        <begin position="228"/>
        <end position="248"/>
    </location>
</feature>
<dbReference type="PANTHER" id="PTHR21315:SF2">
    <property type="entry name" value="APRATAXIN AND PNK-LIKE FACTOR"/>
    <property type="match status" value="1"/>
</dbReference>
<feature type="compositionally biased region" description="Basic residues" evidence="1">
    <location>
        <begin position="53"/>
        <end position="65"/>
    </location>
</feature>
<feature type="compositionally biased region" description="Low complexity" evidence="1">
    <location>
        <begin position="593"/>
        <end position="650"/>
    </location>
</feature>
<feature type="compositionally biased region" description="Basic and acidic residues" evidence="1">
    <location>
        <begin position="112"/>
        <end position="134"/>
    </location>
</feature>
<feature type="compositionally biased region" description="Low complexity" evidence="1">
    <location>
        <begin position="175"/>
        <end position="194"/>
    </location>
</feature>
<evidence type="ECO:0000313" key="4">
    <source>
        <dbReference type="EMBL" id="CAK9060445.1"/>
    </source>
</evidence>
<dbReference type="EMBL" id="CAXAMN010021518">
    <property type="protein sequence ID" value="CAK9060445.1"/>
    <property type="molecule type" value="Genomic_DNA"/>
</dbReference>
<feature type="region of interest" description="Disordered" evidence="1">
    <location>
        <begin position="325"/>
        <end position="361"/>
    </location>
</feature>
<comment type="caution">
    <text evidence="4">The sequence shown here is derived from an EMBL/GenBank/DDBJ whole genome shotgun (WGS) entry which is preliminary data.</text>
</comment>
<feature type="compositionally biased region" description="Low complexity" evidence="1">
    <location>
        <begin position="201"/>
        <end position="215"/>
    </location>
</feature>
<gene>
    <name evidence="3" type="ORF">CCMP2556_LOCUS26459</name>
    <name evidence="4" type="ORF">CCMP2556_LOCUS29732</name>
</gene>
<dbReference type="Pfam" id="PF10283">
    <property type="entry name" value="zf-CCHH"/>
    <property type="match status" value="2"/>
</dbReference>
<feature type="region of interest" description="Disordered" evidence="1">
    <location>
        <begin position="1"/>
        <end position="256"/>
    </location>
</feature>
<dbReference type="InterPro" id="IPR039253">
    <property type="entry name" value="APLF"/>
</dbReference>
<organism evidence="4 5">
    <name type="scientific">Durusdinium trenchii</name>
    <dbReference type="NCBI Taxonomy" id="1381693"/>
    <lineage>
        <taxon>Eukaryota</taxon>
        <taxon>Sar</taxon>
        <taxon>Alveolata</taxon>
        <taxon>Dinophyceae</taxon>
        <taxon>Suessiales</taxon>
        <taxon>Symbiodiniaceae</taxon>
        <taxon>Durusdinium</taxon>
    </lineage>
</organism>
<sequence length="1183" mass="129456">MDLAREGTPPGTRTSLLDLSPPRRSDRLPPVASPRARSLSPRPAEESPVATPKGKKKKKKKKRRGSKDSSHSCPPGPEEDTPSDSSSPTFRGRSCKASGAMSRTPCKWGAECYRKNPEHKRQYSHPGDPDHPETEAPEPPARAVVSEPESSVAPEAVLEDGGPWSTDHLDRHDSVASVPRSSASAPLKSGSDLDLPGDDGGASSSNAAGVARSSSWHGWVASSFPSSSHHEVLNNDLESVHEGDEKRSGGSGSSGGVAVEAKLDVVEAVSVGRVGRTATRPVCRYGASCYRHGVEHRAEYAHPGDPDHPETTTPIGAVGREVPASNAEEEFEELEDVEAPRTPEADGELEEDDQSVPERRNSGIDFACPPKNWKQCKFHLCLACTTVVAGSLVSFTIVLFLSMVTLREDQQLIEKTWDGERISDGPGVYISWPGGRLGEYVIREVDRLSPLEYAVVKNRRTQVVRHQLGPGLLFMRAFEDLEEILPLKKLQLTQYHRLIDELVGDERIVRGPTAYAPEPLEKIAQQWCWKSRSLVQDEGESLGEDANVATLENCKLKCEGLQGCQSFTTCQQQGTTTCHYKDKWTNEHFPAATTSRTSTSTTTTTSTSTSTSSTSTSSTWTSAVNGSNATSTTASASPVEDSSSNETSTLTSTVFSNATTTTMIDLPENVSENVSSYNTSDRRLAEAWRIEDCQTVFMEPCSEDLPEEAVMINVFWGMIVENKSSGLLRLVKTPGLFFPEAYEVLREWRPAKLIDELSYAAIKDTLTGEITVRPGPTLVMLEAYEELLMIGSKVVIKKDEYLRLIDQRTGHERVVLGPGAVSPGYEEVMPDGVQAAAMIDDLTSAVSLDRTTGLRSLHAAPVSTGLLMPAAYETLLEVRPRIRVLDHQAVVSKTVAGQLTVHTSSFFLAPFDEIFAFPWSLYQDYQPEPAPKISATILDLRVQRLPWRFLALTQDNVRLELTGNTFWQISNVVTMATATEDAPADVAARSRAEVLSRVAEAKYRDFMASLSSITAATTAHSSSDSFYSQRGLSVSRVEIIGYEAVDEGVAEVLRSTVVEVTAQVNRLIQAQTLIDVNASKMSGEIRLEKLRTAFITHKANNDLLLAMNEGAKEGTRLVEEAKTFLDGLNTSITEAVSRVDLYRQYHEQDAINELTKLFADGPSKFYLHANDTDLVLSNYRTEL</sequence>